<dbReference type="HOGENOM" id="CLU_1998415_0_0_1"/>
<proteinExistence type="predicted"/>
<keyword evidence="2" id="KW-1185">Reference proteome</keyword>
<name>J3M0G4_ORYBR</name>
<evidence type="ECO:0000313" key="1">
    <source>
        <dbReference type="EnsemblPlants" id="OB04G28890.1"/>
    </source>
</evidence>
<dbReference type="Proteomes" id="UP000006038">
    <property type="component" value="Chromosome 4"/>
</dbReference>
<evidence type="ECO:0000313" key="2">
    <source>
        <dbReference type="Proteomes" id="UP000006038"/>
    </source>
</evidence>
<dbReference type="EnsemblPlants" id="OB04G28890.1">
    <property type="protein sequence ID" value="OB04G28890.1"/>
    <property type="gene ID" value="OB04G28890"/>
</dbReference>
<accession>J3M0G4</accession>
<dbReference type="Gramene" id="OB04G28890.1">
    <property type="protein sequence ID" value="OB04G28890.1"/>
    <property type="gene ID" value="OB04G28890"/>
</dbReference>
<protein>
    <submittedName>
        <fullName evidence="1">Uncharacterized protein</fullName>
    </submittedName>
</protein>
<dbReference type="AlphaFoldDB" id="J3M0G4"/>
<reference evidence="1" key="1">
    <citation type="journal article" date="2013" name="Nat. Commun.">
        <title>Whole-genome sequencing of Oryza brachyantha reveals mechanisms underlying Oryza genome evolution.</title>
        <authorList>
            <person name="Chen J."/>
            <person name="Huang Q."/>
            <person name="Gao D."/>
            <person name="Wang J."/>
            <person name="Lang Y."/>
            <person name="Liu T."/>
            <person name="Li B."/>
            <person name="Bai Z."/>
            <person name="Luis Goicoechea J."/>
            <person name="Liang C."/>
            <person name="Chen C."/>
            <person name="Zhang W."/>
            <person name="Sun S."/>
            <person name="Liao Y."/>
            <person name="Zhang X."/>
            <person name="Yang L."/>
            <person name="Song C."/>
            <person name="Wang M."/>
            <person name="Shi J."/>
            <person name="Liu G."/>
            <person name="Liu J."/>
            <person name="Zhou H."/>
            <person name="Zhou W."/>
            <person name="Yu Q."/>
            <person name="An N."/>
            <person name="Chen Y."/>
            <person name="Cai Q."/>
            <person name="Wang B."/>
            <person name="Liu B."/>
            <person name="Min J."/>
            <person name="Huang Y."/>
            <person name="Wu H."/>
            <person name="Li Z."/>
            <person name="Zhang Y."/>
            <person name="Yin Y."/>
            <person name="Song W."/>
            <person name="Jiang J."/>
            <person name="Jackson S.A."/>
            <person name="Wing R.A."/>
            <person name="Wang J."/>
            <person name="Chen M."/>
        </authorList>
    </citation>
    <scope>NUCLEOTIDE SEQUENCE [LARGE SCALE GENOMIC DNA]</scope>
    <source>
        <strain evidence="1">cv. IRGC 101232</strain>
    </source>
</reference>
<reference evidence="1" key="2">
    <citation type="submission" date="2013-04" db="UniProtKB">
        <authorList>
            <consortium name="EnsemblPlants"/>
        </authorList>
    </citation>
    <scope>IDENTIFICATION</scope>
</reference>
<dbReference type="OMA" id="GHWKEND"/>
<organism evidence="1">
    <name type="scientific">Oryza brachyantha</name>
    <name type="common">malo sina</name>
    <dbReference type="NCBI Taxonomy" id="4533"/>
    <lineage>
        <taxon>Eukaryota</taxon>
        <taxon>Viridiplantae</taxon>
        <taxon>Streptophyta</taxon>
        <taxon>Embryophyta</taxon>
        <taxon>Tracheophyta</taxon>
        <taxon>Spermatophyta</taxon>
        <taxon>Magnoliopsida</taxon>
        <taxon>Liliopsida</taxon>
        <taxon>Poales</taxon>
        <taxon>Poaceae</taxon>
        <taxon>BOP clade</taxon>
        <taxon>Oryzoideae</taxon>
        <taxon>Oryzeae</taxon>
        <taxon>Oryzinae</taxon>
        <taxon>Oryza</taxon>
    </lineage>
</organism>
<sequence length="125" mass="13997">VSSSLPLFPFPLLCLPHDTSHGFYSAVQCAAQPCSSFYLSVCSPCMHGHWKENDDTHGGERERERKEEWIRRERSSAACKDHSVTGGNVASCFSPTHHLLPSLSLTNRHNCFCFMVVYLHSSDLA</sequence>